<evidence type="ECO:0000313" key="1">
    <source>
        <dbReference type="EMBL" id="UOA23589.1"/>
    </source>
</evidence>
<dbReference type="RefSeq" id="WP_243250230.1">
    <property type="nucleotide sequence ID" value="NZ_CP084959.1"/>
</dbReference>
<name>A0AAX3ACU9_9RHOB</name>
<dbReference type="EMBL" id="CP084959">
    <property type="protein sequence ID" value="UOA23589.1"/>
    <property type="molecule type" value="Genomic_DNA"/>
</dbReference>
<reference evidence="2" key="1">
    <citation type="journal article" date="2022" name="Microorganisms">
        <title>Beyond the ABCs#Discovery of Three New Plasmid Types in Rhodobacterales (RepQ, RepY, RepW).</title>
        <authorList>
            <person name="Freese H.M."/>
            <person name="Ringel V."/>
            <person name="Overmann J."/>
            <person name="Petersen J."/>
        </authorList>
    </citation>
    <scope>NUCLEOTIDE SEQUENCE [LARGE SCALE GENOMIC DNA]</scope>
    <source>
        <strain evidence="2">DSM 110277</strain>
    </source>
</reference>
<dbReference type="AlphaFoldDB" id="A0AAX3ACU9"/>
<keyword evidence="2" id="KW-1185">Reference proteome</keyword>
<evidence type="ECO:0008006" key="3">
    <source>
        <dbReference type="Google" id="ProtNLM"/>
    </source>
</evidence>
<protein>
    <recommendedName>
        <fullName evidence="3">N-acetyltransferase domain-containing protein</fullName>
    </recommendedName>
</protein>
<dbReference type="Gene3D" id="3.40.630.30">
    <property type="match status" value="1"/>
</dbReference>
<gene>
    <name evidence="1" type="ORF">DSM110277_02018</name>
</gene>
<dbReference type="Proteomes" id="UP000830781">
    <property type="component" value="Chromosome"/>
</dbReference>
<dbReference type="SUPFAM" id="SSF55729">
    <property type="entry name" value="Acyl-CoA N-acyltransferases (Nat)"/>
    <property type="match status" value="1"/>
</dbReference>
<organism evidence="1 2">
    <name type="scientific">Sulfitobacter pontiacus</name>
    <dbReference type="NCBI Taxonomy" id="60137"/>
    <lineage>
        <taxon>Bacteria</taxon>
        <taxon>Pseudomonadati</taxon>
        <taxon>Pseudomonadota</taxon>
        <taxon>Alphaproteobacteria</taxon>
        <taxon>Rhodobacterales</taxon>
        <taxon>Roseobacteraceae</taxon>
        <taxon>Sulfitobacter</taxon>
    </lineage>
</organism>
<accession>A0AAX3ACU9</accession>
<sequence length="136" mass="14744">MAVRLAVAADIPRIVDMVCALRAAISGPVVPEPAKVAETVMILMGSPSGIVLVSDGGFIAGSISSTIISTERFAHELGWFATDNSGLRLLRAFEAWADSRVARVRLSTGPEDQVPARLREVLHRRGYRPYETAWVK</sequence>
<evidence type="ECO:0000313" key="2">
    <source>
        <dbReference type="Proteomes" id="UP000830781"/>
    </source>
</evidence>
<dbReference type="InterPro" id="IPR016181">
    <property type="entry name" value="Acyl_CoA_acyltransferase"/>
</dbReference>
<proteinExistence type="predicted"/>